<dbReference type="Pfam" id="PF02544">
    <property type="entry name" value="Steroid_dh"/>
    <property type="match status" value="1"/>
</dbReference>
<feature type="transmembrane region" description="Helical" evidence="6">
    <location>
        <begin position="166"/>
        <end position="185"/>
    </location>
</feature>
<evidence type="ECO:0000313" key="8">
    <source>
        <dbReference type="EMBL" id="KAF5446366.1"/>
    </source>
</evidence>
<evidence type="ECO:0000256" key="1">
    <source>
        <dbReference type="ARBA" id="ARBA00004141"/>
    </source>
</evidence>
<feature type="transmembrane region" description="Helical" evidence="6">
    <location>
        <begin position="197"/>
        <end position="217"/>
    </location>
</feature>
<comment type="similarity">
    <text evidence="2">Belongs to the steroid 5-alpha reductase family.</text>
</comment>
<keyword evidence="4 6" id="KW-1133">Transmembrane helix</keyword>
<feature type="transmembrane region" description="Helical" evidence="6">
    <location>
        <begin position="35"/>
        <end position="61"/>
    </location>
</feature>
<keyword evidence="5 6" id="KW-0472">Membrane</keyword>
<dbReference type="PANTHER" id="PTHR10556:SF48">
    <property type="entry name" value="STEROID 5-ALPHA-REDUCTASE DET2-LIKE"/>
    <property type="match status" value="1"/>
</dbReference>
<feature type="domain" description="3-oxo-5-alpha-steroid 4-dehydrogenase C-terminal" evidence="7">
    <location>
        <begin position="173"/>
        <end position="307"/>
    </location>
</feature>
<dbReference type="GO" id="GO:0016627">
    <property type="term" value="F:oxidoreductase activity, acting on the CH-CH group of donors"/>
    <property type="evidence" value="ECO:0007669"/>
    <property type="project" value="InterPro"/>
</dbReference>
<dbReference type="EMBL" id="LIHL02000014">
    <property type="protein sequence ID" value="KAF5446366.1"/>
    <property type="molecule type" value="Genomic_DNA"/>
</dbReference>
<feature type="transmembrane region" description="Helical" evidence="6">
    <location>
        <begin position="133"/>
        <end position="154"/>
    </location>
</feature>
<keyword evidence="3 6" id="KW-0812">Transmembrane</keyword>
<dbReference type="GO" id="GO:0006629">
    <property type="term" value="P:lipid metabolic process"/>
    <property type="evidence" value="ECO:0007669"/>
    <property type="project" value="InterPro"/>
</dbReference>
<reference evidence="8" key="1">
    <citation type="submission" date="2015-10" db="EMBL/GenBank/DDBJ databases">
        <authorList>
            <person name="Martinez-Garcia P.J."/>
            <person name="Crepeau M.W."/>
            <person name="Puiu D."/>
            <person name="Gonzalez-Ibeas D."/>
            <person name="Whalen J."/>
            <person name="Stevens K."/>
            <person name="Paul R."/>
            <person name="Butterfield T."/>
            <person name="Britton M."/>
            <person name="Reagan R."/>
            <person name="Chakraborty S."/>
            <person name="Walawage S.L."/>
            <person name="Vasquez-Gross H.A."/>
            <person name="Cardeno C."/>
            <person name="Famula R."/>
            <person name="Pratt K."/>
            <person name="Kuruganti S."/>
            <person name="Aradhya M.K."/>
            <person name="Leslie C.A."/>
            <person name="Dandekar A.M."/>
            <person name="Salzberg S.L."/>
            <person name="Wegrzyn J.L."/>
            <person name="Langley C.H."/>
            <person name="Neale D.B."/>
        </authorList>
    </citation>
    <scope>NUCLEOTIDE SEQUENCE</scope>
    <source>
        <tissue evidence="8">Leaves</tissue>
    </source>
</reference>
<evidence type="ECO:0000313" key="9">
    <source>
        <dbReference type="Proteomes" id="UP000619265"/>
    </source>
</evidence>
<dbReference type="Gene3D" id="1.20.120.1630">
    <property type="match status" value="1"/>
</dbReference>
<evidence type="ECO:0000256" key="2">
    <source>
        <dbReference type="ARBA" id="ARBA00007742"/>
    </source>
</evidence>
<dbReference type="PANTHER" id="PTHR10556">
    <property type="entry name" value="3-OXO-5-ALPHA-STEROID 4-DEHYDROGENASE"/>
    <property type="match status" value="1"/>
</dbReference>
<sequence length="307" mass="35088">MMCGHVTPTALRHRILHLYVPAETQERERVRKRELTMLVSILLSFSFPASTSLFITALSVINLTSSAYIGFSEVRGKHLLYSKFWNAISSESGRRKGEQIILSSRTGMLFLYTPPFLVGLASFVLFPLQDLRILLLVSAITLHFFKRVLEVLFVHKYSGGMALDSVIVISSGYFVSFASMIYAQYLTQGSSEPPVDLKYPGILLFLVGISGNFYHHFLLSKLRREEDDKEYRIPKGGLFNLVICPHYLFEIIDFLGISFISQTLYAFCLTLGSVFYLIARSYATRRWYLSKFEDFPEDVKALIPYVF</sequence>
<dbReference type="PROSITE" id="PS50244">
    <property type="entry name" value="S5A_REDUCTASE"/>
    <property type="match status" value="1"/>
</dbReference>
<evidence type="ECO:0000256" key="6">
    <source>
        <dbReference type="SAM" id="Phobius"/>
    </source>
</evidence>
<feature type="transmembrane region" description="Helical" evidence="6">
    <location>
        <begin position="263"/>
        <end position="283"/>
    </location>
</feature>
<evidence type="ECO:0000256" key="4">
    <source>
        <dbReference type="ARBA" id="ARBA00022989"/>
    </source>
</evidence>
<evidence type="ECO:0000256" key="3">
    <source>
        <dbReference type="ARBA" id="ARBA00022692"/>
    </source>
</evidence>
<organism evidence="8 9">
    <name type="scientific">Juglans regia</name>
    <name type="common">English walnut</name>
    <dbReference type="NCBI Taxonomy" id="51240"/>
    <lineage>
        <taxon>Eukaryota</taxon>
        <taxon>Viridiplantae</taxon>
        <taxon>Streptophyta</taxon>
        <taxon>Embryophyta</taxon>
        <taxon>Tracheophyta</taxon>
        <taxon>Spermatophyta</taxon>
        <taxon>Magnoliopsida</taxon>
        <taxon>eudicotyledons</taxon>
        <taxon>Gunneridae</taxon>
        <taxon>Pentapetalae</taxon>
        <taxon>rosids</taxon>
        <taxon>fabids</taxon>
        <taxon>Fagales</taxon>
        <taxon>Juglandaceae</taxon>
        <taxon>Juglans</taxon>
    </lineage>
</organism>
<dbReference type="InterPro" id="IPR001104">
    <property type="entry name" value="3-oxo-5_a-steroid_4-DH_C"/>
</dbReference>
<comment type="caution">
    <text evidence="8">The sequence shown here is derived from an EMBL/GenBank/DDBJ whole genome shotgun (WGS) entry which is preliminary data.</text>
</comment>
<gene>
    <name evidence="8" type="ORF">F2P56_032001</name>
</gene>
<comment type="subcellular location">
    <subcellularLocation>
        <location evidence="1">Membrane</location>
        <topology evidence="1">Multi-pass membrane protein</topology>
    </subcellularLocation>
</comment>
<evidence type="ECO:0000256" key="5">
    <source>
        <dbReference type="ARBA" id="ARBA00023136"/>
    </source>
</evidence>
<accession>A0A833WWJ6</accession>
<dbReference type="AlphaFoldDB" id="A0A833WWJ6"/>
<feature type="transmembrane region" description="Helical" evidence="6">
    <location>
        <begin position="109"/>
        <end position="127"/>
    </location>
</feature>
<dbReference type="FunFam" id="1.20.120.1630:FF:000017">
    <property type="entry name" value="3-oxo-5-alpha-steroid 4-dehydrogenase family protein"/>
    <property type="match status" value="1"/>
</dbReference>
<dbReference type="InterPro" id="IPR039357">
    <property type="entry name" value="SRD5A/TECR"/>
</dbReference>
<proteinExistence type="inferred from homology"/>
<dbReference type="Proteomes" id="UP000619265">
    <property type="component" value="Unassembled WGS sequence"/>
</dbReference>
<name>A0A833WWJ6_JUGRE</name>
<dbReference type="GO" id="GO:0016020">
    <property type="term" value="C:membrane"/>
    <property type="evidence" value="ECO:0007669"/>
    <property type="project" value="UniProtKB-SubCell"/>
</dbReference>
<dbReference type="Gramene" id="Jr14_05510_p1">
    <property type="protein sequence ID" value="cds.Jr14_05510_p1"/>
    <property type="gene ID" value="Jr14_05510"/>
</dbReference>
<protein>
    <recommendedName>
        <fullName evidence="7">3-oxo-5-alpha-steroid 4-dehydrogenase C-terminal domain-containing protein</fullName>
    </recommendedName>
</protein>
<reference evidence="8" key="2">
    <citation type="submission" date="2020-03" db="EMBL/GenBank/DDBJ databases">
        <title>Walnut 2.0.</title>
        <authorList>
            <person name="Marrano A."/>
            <person name="Britton M."/>
            <person name="Zimin A.V."/>
            <person name="Zaini P.A."/>
            <person name="Workman R."/>
            <person name="Puiu D."/>
            <person name="Bianco L."/>
            <person name="Allen B.J."/>
            <person name="Troggio M."/>
            <person name="Leslie C.A."/>
            <person name="Timp W."/>
            <person name="Dendekar A."/>
            <person name="Salzberg S.L."/>
            <person name="Neale D.B."/>
        </authorList>
    </citation>
    <scope>NUCLEOTIDE SEQUENCE</scope>
    <source>
        <tissue evidence="8">Leaves</tissue>
    </source>
</reference>
<evidence type="ECO:0000259" key="7">
    <source>
        <dbReference type="Pfam" id="PF02544"/>
    </source>
</evidence>